<name>F2KSD8_ARCVS</name>
<accession>F2KSD8</accession>
<dbReference type="InterPro" id="IPR034202">
    <property type="entry name" value="Subtilisin_Carlsberg-like"/>
</dbReference>
<reference evidence="7 8" key="1">
    <citation type="submission" date="2011-03" db="EMBL/GenBank/DDBJ databases">
        <title>The complete genome of Archaeoglobus veneficus SNP6.</title>
        <authorList>
            <consortium name="US DOE Joint Genome Institute (JGI-PGF)"/>
            <person name="Lucas S."/>
            <person name="Copeland A."/>
            <person name="Lapidus A."/>
            <person name="Bruce D."/>
            <person name="Goodwin L."/>
            <person name="Pitluck S."/>
            <person name="Kyrpides N."/>
            <person name="Mavromatis K."/>
            <person name="Pagani I."/>
            <person name="Ivanova N."/>
            <person name="Mikhailova N."/>
            <person name="Lu M."/>
            <person name="Detter J.C."/>
            <person name="Tapia R."/>
            <person name="Han C."/>
            <person name="Land M."/>
            <person name="Hauser L."/>
            <person name="Markowitz V."/>
            <person name="Cheng J.-F."/>
            <person name="Hugenholtz P."/>
            <person name="Woyke T."/>
            <person name="Wu D."/>
            <person name="Spring S."/>
            <person name="Brambilla E."/>
            <person name="Klenk H.-P."/>
            <person name="Eisen J.A."/>
        </authorList>
    </citation>
    <scope>NUCLEOTIDE SEQUENCE [LARGE SCALE GENOMIC DNA]</scope>
    <source>
        <strain>SNP6</strain>
    </source>
</reference>
<dbReference type="InterPro" id="IPR003961">
    <property type="entry name" value="FN3_dom"/>
</dbReference>
<dbReference type="InterPro" id="IPR000209">
    <property type="entry name" value="Peptidase_S8/S53_dom"/>
</dbReference>
<dbReference type="InterPro" id="IPR050131">
    <property type="entry name" value="Peptidase_S8_subtilisin-like"/>
</dbReference>
<keyword evidence="8" id="KW-1185">Reference proteome</keyword>
<dbReference type="PROSITE" id="PS51892">
    <property type="entry name" value="SUBTILASE"/>
    <property type="match status" value="1"/>
</dbReference>
<dbReference type="InterPro" id="IPR013783">
    <property type="entry name" value="Ig-like_fold"/>
</dbReference>
<evidence type="ECO:0000256" key="4">
    <source>
        <dbReference type="ARBA" id="ARBA00022825"/>
    </source>
</evidence>
<dbReference type="InterPro" id="IPR036116">
    <property type="entry name" value="FN3_sf"/>
</dbReference>
<keyword evidence="3 7" id="KW-0378">Hydrolase</keyword>
<protein>
    <submittedName>
        <fullName evidence="7">Subtilisin</fullName>
        <ecNumber evidence="7">3.4.21.62</ecNumber>
    </submittedName>
</protein>
<dbReference type="SUPFAM" id="SSF49265">
    <property type="entry name" value="Fibronectin type III"/>
    <property type="match status" value="1"/>
</dbReference>
<evidence type="ECO:0000256" key="2">
    <source>
        <dbReference type="ARBA" id="ARBA00022670"/>
    </source>
</evidence>
<evidence type="ECO:0000313" key="7">
    <source>
        <dbReference type="EMBL" id="AEA46907.1"/>
    </source>
</evidence>
<dbReference type="PROSITE" id="PS50853">
    <property type="entry name" value="FN3"/>
    <property type="match status" value="1"/>
</dbReference>
<dbReference type="InterPro" id="IPR036852">
    <property type="entry name" value="Peptidase_S8/S53_dom_sf"/>
</dbReference>
<evidence type="ECO:0000259" key="6">
    <source>
        <dbReference type="PROSITE" id="PS50853"/>
    </source>
</evidence>
<comment type="caution">
    <text evidence="5">Lacks conserved residue(s) required for the propagation of feature annotation.</text>
</comment>
<feature type="domain" description="Fibronectin type-III" evidence="6">
    <location>
        <begin position="316"/>
        <end position="406"/>
    </location>
</feature>
<dbReference type="STRING" id="693661.Arcve_0894"/>
<dbReference type="InterPro" id="IPR023828">
    <property type="entry name" value="Peptidase_S8_Ser-AS"/>
</dbReference>
<dbReference type="GO" id="GO:0004252">
    <property type="term" value="F:serine-type endopeptidase activity"/>
    <property type="evidence" value="ECO:0007669"/>
    <property type="project" value="UniProtKB-EC"/>
</dbReference>
<dbReference type="HOGENOM" id="CLU_531696_0_0_2"/>
<dbReference type="eggNOG" id="arCOG00702">
    <property type="taxonomic scope" value="Archaea"/>
</dbReference>
<dbReference type="KEGG" id="ave:Arcve_0894"/>
<evidence type="ECO:0000256" key="5">
    <source>
        <dbReference type="PROSITE-ProRule" id="PRU01240"/>
    </source>
</evidence>
<keyword evidence="4" id="KW-0720">Serine protease</keyword>
<dbReference type="PROSITE" id="PS00138">
    <property type="entry name" value="SUBTILASE_SER"/>
    <property type="match status" value="1"/>
</dbReference>
<organism evidence="7 8">
    <name type="scientific">Archaeoglobus veneficus (strain DSM 11195 / SNP6)</name>
    <dbReference type="NCBI Taxonomy" id="693661"/>
    <lineage>
        <taxon>Archaea</taxon>
        <taxon>Methanobacteriati</taxon>
        <taxon>Methanobacteriota</taxon>
        <taxon>Archaeoglobi</taxon>
        <taxon>Archaeoglobales</taxon>
        <taxon>Archaeoglobaceae</taxon>
        <taxon>Archaeoglobus</taxon>
    </lineage>
</organism>
<dbReference type="PANTHER" id="PTHR43806:SF11">
    <property type="entry name" value="CEREVISIN-RELATED"/>
    <property type="match status" value="1"/>
</dbReference>
<dbReference type="CDD" id="cd07477">
    <property type="entry name" value="Peptidases_S8_Subtilisin_subset"/>
    <property type="match status" value="1"/>
</dbReference>
<dbReference type="AlphaFoldDB" id="F2KSD8"/>
<evidence type="ECO:0000313" key="8">
    <source>
        <dbReference type="Proteomes" id="UP000008136"/>
    </source>
</evidence>
<dbReference type="Pfam" id="PF00041">
    <property type="entry name" value="fn3"/>
    <property type="match status" value="1"/>
</dbReference>
<dbReference type="SUPFAM" id="SSF52743">
    <property type="entry name" value="Subtilisin-like"/>
    <property type="match status" value="1"/>
</dbReference>
<dbReference type="MEROPS" id="S08.133"/>
<dbReference type="eggNOG" id="arCOG05978">
    <property type="taxonomic scope" value="Archaea"/>
</dbReference>
<gene>
    <name evidence="7" type="ordered locus">Arcve_0894</name>
</gene>
<sequence length="512" mass="54576">MRSSWEISLRCFAPNHNLYAVKVLNRLGSGWLSDIIAGMEWAVNNDMDVISMSLGTSTYSAIFEEACNATYNAGLVIVAAAGNEGDGNLSTTETSYPAAFDSVIAVGATDENDSVAYFSNTGPYLELAAPGVNIYSTLPTYRVTLSNTYGYDYGTLSGTSMACPHVAGVAALIIAANPGISNVEVRQILQQTADDIDENGWDPAYGYGLVDADEAAGNDTLLPIISDLTPADGAYVNTSNVTISAKLSDPSGINGTSIVMLLDGSSVIPDFNSTTGVVSYYAELLSDGLHSVYLEASDTAGNTTNASWSFTVDTIPPEKVTKVTVTTVSSSQLNVTWTAVSDAEYYNIYRSSDNVSFALIASTTQNSYLDTGLAANTTYYYYVTAVDNAGNEGESSDVAWGTTAELPKMHVASIDMSLLIRGANYYALATVTIVDEDNYPVEGAMVYGHWENATTDSEVGLTDADGKITFISDRVRKPLPGTNFTFVVDDVVKNGWYYDESANVETRDSITV</sequence>
<dbReference type="Gene3D" id="2.60.40.10">
    <property type="entry name" value="Immunoglobulins"/>
    <property type="match status" value="2"/>
</dbReference>
<evidence type="ECO:0000256" key="3">
    <source>
        <dbReference type="ARBA" id="ARBA00022801"/>
    </source>
</evidence>
<dbReference type="EC" id="3.4.21.62" evidence="7"/>
<dbReference type="Proteomes" id="UP000008136">
    <property type="component" value="Chromosome"/>
</dbReference>
<dbReference type="SMR" id="F2KSD8"/>
<dbReference type="PANTHER" id="PTHR43806">
    <property type="entry name" value="PEPTIDASE S8"/>
    <property type="match status" value="1"/>
</dbReference>
<evidence type="ECO:0000256" key="1">
    <source>
        <dbReference type="ARBA" id="ARBA00011073"/>
    </source>
</evidence>
<dbReference type="GO" id="GO:0006508">
    <property type="term" value="P:proteolysis"/>
    <property type="evidence" value="ECO:0007669"/>
    <property type="project" value="UniProtKB-KW"/>
</dbReference>
<proteinExistence type="inferred from homology"/>
<dbReference type="CDD" id="cd00063">
    <property type="entry name" value="FN3"/>
    <property type="match status" value="1"/>
</dbReference>
<dbReference type="EMBL" id="CP002588">
    <property type="protein sequence ID" value="AEA46907.1"/>
    <property type="molecule type" value="Genomic_DNA"/>
</dbReference>
<dbReference type="Gene3D" id="3.40.50.200">
    <property type="entry name" value="Peptidase S8/S53 domain"/>
    <property type="match status" value="1"/>
</dbReference>
<dbReference type="Pfam" id="PF00082">
    <property type="entry name" value="Peptidase_S8"/>
    <property type="match status" value="1"/>
</dbReference>
<comment type="similarity">
    <text evidence="1 5">Belongs to the peptidase S8 family.</text>
</comment>
<dbReference type="SMART" id="SM00060">
    <property type="entry name" value="FN3"/>
    <property type="match status" value="1"/>
</dbReference>
<keyword evidence="2" id="KW-0645">Protease</keyword>